<dbReference type="PIRSF" id="PIRSF000124">
    <property type="entry name" value="UDPglc_GDPman_dh"/>
    <property type="match status" value="1"/>
</dbReference>
<dbReference type="InterPro" id="IPR001732">
    <property type="entry name" value="UDP-Glc/GDP-Man_DH_N"/>
</dbReference>
<dbReference type="InterPro" id="IPR017476">
    <property type="entry name" value="UDP-Glc/GDP-Man"/>
</dbReference>
<dbReference type="PANTHER" id="PTHR43491:SF2">
    <property type="entry name" value="UDP-N-ACETYL-D-MANNOSAMINE DEHYDROGENASE"/>
    <property type="match status" value="1"/>
</dbReference>
<dbReference type="AlphaFoldDB" id="A0A7H8XJZ7"/>
<gene>
    <name evidence="8" type="ORF">HXZ27_11050</name>
</gene>
<evidence type="ECO:0000313" key="8">
    <source>
        <dbReference type="EMBL" id="QLD24669.1"/>
    </source>
</evidence>
<evidence type="ECO:0000256" key="5">
    <source>
        <dbReference type="SAM" id="MobiDB-lite"/>
    </source>
</evidence>
<dbReference type="Proteomes" id="UP000509335">
    <property type="component" value="Chromosome"/>
</dbReference>
<feature type="transmembrane region" description="Helical" evidence="6">
    <location>
        <begin position="55"/>
        <end position="76"/>
    </location>
</feature>
<dbReference type="NCBIfam" id="TIGR03026">
    <property type="entry name" value="NDP-sugDHase"/>
    <property type="match status" value="1"/>
</dbReference>
<dbReference type="InterPro" id="IPR008927">
    <property type="entry name" value="6-PGluconate_DH-like_C_sf"/>
</dbReference>
<dbReference type="SMART" id="SM00984">
    <property type="entry name" value="UDPG_MGDP_dh_C"/>
    <property type="match status" value="1"/>
</dbReference>
<dbReference type="EMBL" id="CP058322">
    <property type="protein sequence ID" value="QLD24669.1"/>
    <property type="molecule type" value="Genomic_DNA"/>
</dbReference>
<protein>
    <submittedName>
        <fullName evidence="8">Nucleotide sugar dehydrogenase</fullName>
    </submittedName>
</protein>
<keyword evidence="3" id="KW-0520">NAD</keyword>
<evidence type="ECO:0000256" key="6">
    <source>
        <dbReference type="SAM" id="Phobius"/>
    </source>
</evidence>
<keyword evidence="2" id="KW-0560">Oxidoreductase</keyword>
<dbReference type="SUPFAM" id="SSF52413">
    <property type="entry name" value="UDP-glucose/GDP-mannose dehydrogenase C-terminal domain"/>
    <property type="match status" value="1"/>
</dbReference>
<evidence type="ECO:0000313" key="9">
    <source>
        <dbReference type="Proteomes" id="UP000509335"/>
    </source>
</evidence>
<dbReference type="InterPro" id="IPR014027">
    <property type="entry name" value="UDP-Glc/GDP-Man_DH_C"/>
</dbReference>
<dbReference type="GO" id="GO:0051287">
    <property type="term" value="F:NAD binding"/>
    <property type="evidence" value="ECO:0007669"/>
    <property type="project" value="InterPro"/>
</dbReference>
<accession>A0A7H8XJZ7</accession>
<name>A0A7H8XJZ7_9ACTN</name>
<dbReference type="KEGG" id="mcab:HXZ27_11050"/>
<feature type="domain" description="UDP-glucose/GDP-mannose dehydrogenase C-terminal" evidence="7">
    <location>
        <begin position="364"/>
        <end position="465"/>
    </location>
</feature>
<dbReference type="InterPro" id="IPR036291">
    <property type="entry name" value="NAD(P)-bd_dom_sf"/>
</dbReference>
<dbReference type="GO" id="GO:0016628">
    <property type="term" value="F:oxidoreductase activity, acting on the CH-CH group of donors, NAD or NADP as acceptor"/>
    <property type="evidence" value="ECO:0007669"/>
    <property type="project" value="InterPro"/>
</dbReference>
<dbReference type="Pfam" id="PF00984">
    <property type="entry name" value="UDPG_MGDP_dh"/>
    <property type="match status" value="1"/>
</dbReference>
<dbReference type="SUPFAM" id="SSF51735">
    <property type="entry name" value="NAD(P)-binding Rossmann-fold domains"/>
    <property type="match status" value="1"/>
</dbReference>
<keyword evidence="6" id="KW-0812">Transmembrane</keyword>
<dbReference type="Pfam" id="PF03720">
    <property type="entry name" value="UDPG_MGDP_dh_C"/>
    <property type="match status" value="1"/>
</dbReference>
<evidence type="ECO:0000256" key="1">
    <source>
        <dbReference type="ARBA" id="ARBA00006601"/>
    </source>
</evidence>
<dbReference type="InterPro" id="IPR028359">
    <property type="entry name" value="UDP_ManNAc/GlcNAc_DH"/>
</dbReference>
<dbReference type="PIRSF" id="PIRSF500136">
    <property type="entry name" value="UDP_ManNAc_DH"/>
    <property type="match status" value="1"/>
</dbReference>
<keyword evidence="6" id="KW-0472">Membrane</keyword>
<reference evidence="8 9" key="1">
    <citation type="submission" date="2020-07" db="EMBL/GenBank/DDBJ databases">
        <title>A bifunctional nitrone conjugated secondary metabolite targeting the ribosome.</title>
        <authorList>
            <person name="Limbrick E.M."/>
            <person name="Graf M."/>
            <person name="Derewacz D.K."/>
            <person name="Nguyen F."/>
            <person name="Spraggins J.M."/>
            <person name="Wieland M."/>
            <person name="Ynigez-Gutierrez A.E."/>
            <person name="Reisman B.J."/>
            <person name="Zinshteyn B."/>
            <person name="McCulloch K."/>
            <person name="Iverson T.M."/>
            <person name="Green R."/>
            <person name="Wilson D.N."/>
            <person name="Bachmann B.O."/>
        </authorList>
    </citation>
    <scope>NUCLEOTIDE SEQUENCE [LARGE SCALE GENOMIC DNA]</scope>
    <source>
        <strain evidence="9">aurantiaca</strain>
    </source>
</reference>
<feature type="region of interest" description="Disordered" evidence="5">
    <location>
        <begin position="26"/>
        <end position="47"/>
    </location>
</feature>
<dbReference type="SUPFAM" id="SSF48179">
    <property type="entry name" value="6-phosphogluconate dehydrogenase C-terminal domain-like"/>
    <property type="match status" value="1"/>
</dbReference>
<dbReference type="InterPro" id="IPR036220">
    <property type="entry name" value="UDP-Glc/GDP-Man_DH_C_sf"/>
</dbReference>
<keyword evidence="6" id="KW-1133">Transmembrane helix</keyword>
<proteinExistence type="inferred from homology"/>
<dbReference type="PANTHER" id="PTHR43491">
    <property type="entry name" value="UDP-N-ACETYL-D-MANNOSAMINE DEHYDROGENASE"/>
    <property type="match status" value="1"/>
</dbReference>
<evidence type="ECO:0000256" key="2">
    <source>
        <dbReference type="ARBA" id="ARBA00023002"/>
    </source>
</evidence>
<evidence type="ECO:0000256" key="3">
    <source>
        <dbReference type="ARBA" id="ARBA00023027"/>
    </source>
</evidence>
<sequence>MRRHLPGRARPGLDALLRARRVGQGELGRDGRLTGPPARAGRCTEHDKRGEEDNVYRRIGIVGLGYVGLTLAAALARKGFEVHGVDANPAVRAALRGGRPHIFEPGIADVFATHAGRSVFVDDELPADLDAVVLSVSTPVDEGSRRPDLSNLAAAAEQVARWCGPQTLVIVRSTVPVGTSRRVVLPALTAAWGRALLVMAPERTIQGQALRELVELPQVVGGVDDESLHAGLELFGGLARQTVPVSSLEAAELVKLSNNCHTDLIYSFGNEVALIAERHGLDPLEVIRAANLDYPRPDLSRPGYVGGGCLSKDPYLMVASAGDDGAFLVGAARRLNERLPVHVAETVVELIRQRRGDTAGARLAVLGWAYKGWPPTDDMRGTPIAAMMPVFRAAGLVVAGHDPMVPDQVIRAYGGEPTSLDKAFCDSDAVLVVNDHPDYRALEVGGLLAAGGAGVVYDSWRILDEAAVTAAGARYAGIGYLPAPRAAAPTGRVPA</sequence>
<dbReference type="Gene3D" id="3.40.50.720">
    <property type="entry name" value="NAD(P)-binding Rossmann-like Domain"/>
    <property type="match status" value="2"/>
</dbReference>
<organism evidence="8 9">
    <name type="scientific">Micromonospora carbonacea</name>
    <dbReference type="NCBI Taxonomy" id="47853"/>
    <lineage>
        <taxon>Bacteria</taxon>
        <taxon>Bacillati</taxon>
        <taxon>Actinomycetota</taxon>
        <taxon>Actinomycetes</taxon>
        <taxon>Micromonosporales</taxon>
        <taxon>Micromonosporaceae</taxon>
        <taxon>Micromonospora</taxon>
    </lineage>
</organism>
<comment type="similarity">
    <text evidence="1 4">Belongs to the UDP-glucose/GDP-mannose dehydrogenase family.</text>
</comment>
<evidence type="ECO:0000256" key="4">
    <source>
        <dbReference type="PIRNR" id="PIRNR000124"/>
    </source>
</evidence>
<dbReference type="InterPro" id="IPR014026">
    <property type="entry name" value="UDP-Glc/GDP-Man_DH_dimer"/>
</dbReference>
<dbReference type="GO" id="GO:0016616">
    <property type="term" value="F:oxidoreductase activity, acting on the CH-OH group of donors, NAD or NADP as acceptor"/>
    <property type="evidence" value="ECO:0007669"/>
    <property type="project" value="InterPro"/>
</dbReference>
<dbReference type="GO" id="GO:0000271">
    <property type="term" value="P:polysaccharide biosynthetic process"/>
    <property type="evidence" value="ECO:0007669"/>
    <property type="project" value="InterPro"/>
</dbReference>
<evidence type="ECO:0000259" key="7">
    <source>
        <dbReference type="SMART" id="SM00984"/>
    </source>
</evidence>
<dbReference type="Pfam" id="PF03721">
    <property type="entry name" value="UDPG_MGDP_dh_N"/>
    <property type="match status" value="1"/>
</dbReference>